<organism evidence="2 3">
    <name type="scientific">Oxalobacter formigenes OXCC13</name>
    <dbReference type="NCBI Taxonomy" id="556269"/>
    <lineage>
        <taxon>Bacteria</taxon>
        <taxon>Pseudomonadati</taxon>
        <taxon>Pseudomonadota</taxon>
        <taxon>Betaproteobacteria</taxon>
        <taxon>Burkholderiales</taxon>
        <taxon>Oxalobacteraceae</taxon>
        <taxon>Oxalobacter</taxon>
    </lineage>
</organism>
<dbReference type="Proteomes" id="UP000005089">
    <property type="component" value="Unassembled WGS sequence"/>
</dbReference>
<dbReference type="AlphaFoldDB" id="C3X9A2"/>
<sequence length="193" mass="21343">MNADQSNRDYRERMNTNPVSICLKPFLTTGLIKALVTGILLCVQAFPVNAASGSHKEITMAKMENGIIHSKVPGDVDSVWNKLLSTLENMKAPVFSKVDHKANAVSVGLDMKEARVVSFGNPAVGTFLMQENPEAALDLPLKILVWESPDGTMLSWNDPAWIARRYGIDPENQTVVKMQKMFEVISGKMQDTH</sequence>
<name>C3X9A2_OXAFO</name>
<proteinExistence type="predicted"/>
<dbReference type="PANTHER" id="PTHR38342">
    <property type="entry name" value="SLR5037 PROTEIN"/>
    <property type="match status" value="1"/>
</dbReference>
<dbReference type="InterPro" id="IPR035923">
    <property type="entry name" value="TT1751-like_sf"/>
</dbReference>
<dbReference type="CDD" id="cd14797">
    <property type="entry name" value="DUF302"/>
    <property type="match status" value="1"/>
</dbReference>
<evidence type="ECO:0000313" key="3">
    <source>
        <dbReference type="Proteomes" id="UP000005089"/>
    </source>
</evidence>
<dbReference type="HOGENOM" id="CLU_116237_3_0_4"/>
<feature type="domain" description="DUF302" evidence="1">
    <location>
        <begin position="98"/>
        <end position="159"/>
    </location>
</feature>
<reference evidence="2 3" key="1">
    <citation type="submission" date="2009-02" db="EMBL/GenBank/DDBJ databases">
        <title>The Genome Sequence of Oxalobacter formigenes OXCC13.</title>
        <authorList>
            <consortium name="The Broad Institute Genome Sequencing Platform"/>
            <person name="Ward D."/>
            <person name="Young S.K."/>
            <person name="Kodira C.D."/>
            <person name="Zeng Q."/>
            <person name="Koehrsen M."/>
            <person name="Alvarado L."/>
            <person name="Berlin A."/>
            <person name="Borenstein D."/>
            <person name="Chen Z."/>
            <person name="Engels R."/>
            <person name="Freedman E."/>
            <person name="Gellesch M."/>
            <person name="Goldberg J."/>
            <person name="Griggs A."/>
            <person name="Gujja S."/>
            <person name="Heiman D."/>
            <person name="Hepburn T."/>
            <person name="Howarth C."/>
            <person name="Jen D."/>
            <person name="Larson L."/>
            <person name="Lewis B."/>
            <person name="Mehta T."/>
            <person name="Park D."/>
            <person name="Pearson M."/>
            <person name="Roberts A."/>
            <person name="Saif S."/>
            <person name="Shea T."/>
            <person name="Shenoy N."/>
            <person name="Sisk P."/>
            <person name="Stolte C."/>
            <person name="Sykes S."/>
            <person name="Walk T."/>
            <person name="White J."/>
            <person name="Yandava C."/>
            <person name="Allison M.J."/>
            <person name="Lander E."/>
            <person name="Nusbaum C."/>
            <person name="Galagan J."/>
            <person name="Birren B."/>
        </authorList>
    </citation>
    <scope>NUCLEOTIDE SEQUENCE [LARGE SCALE GENOMIC DNA]</scope>
    <source>
        <strain evidence="2 3">OXCC13</strain>
    </source>
</reference>
<accession>C3X9A2</accession>
<evidence type="ECO:0000259" key="1">
    <source>
        <dbReference type="Pfam" id="PF03625"/>
    </source>
</evidence>
<evidence type="ECO:0000313" key="2">
    <source>
        <dbReference type="EMBL" id="EEO29778.1"/>
    </source>
</evidence>
<protein>
    <recommendedName>
        <fullName evidence="1">DUF302 domain-containing protein</fullName>
    </recommendedName>
</protein>
<dbReference type="SUPFAM" id="SSF103247">
    <property type="entry name" value="TT1751-like"/>
    <property type="match status" value="1"/>
</dbReference>
<dbReference type="Pfam" id="PF03625">
    <property type="entry name" value="DUF302"/>
    <property type="match status" value="1"/>
</dbReference>
<dbReference type="GeneID" id="77135280"/>
<dbReference type="PANTHER" id="PTHR38342:SF2">
    <property type="entry name" value="INNER MEMBRANE OR EXPORTED"/>
    <property type="match status" value="1"/>
</dbReference>
<gene>
    <name evidence="2" type="ORF">OFBG_00806</name>
</gene>
<keyword evidence="3" id="KW-1185">Reference proteome</keyword>
<dbReference type="RefSeq" id="WP_005880518.1">
    <property type="nucleotide sequence ID" value="NZ_CP019430.1"/>
</dbReference>
<dbReference type="eggNOG" id="COG3439">
    <property type="taxonomic scope" value="Bacteria"/>
</dbReference>
<dbReference type="EMBL" id="GG658170">
    <property type="protein sequence ID" value="EEO29778.1"/>
    <property type="molecule type" value="Genomic_DNA"/>
</dbReference>
<dbReference type="Gene3D" id="3.30.310.70">
    <property type="entry name" value="TT1751-like domain"/>
    <property type="match status" value="1"/>
</dbReference>
<dbReference type="InterPro" id="IPR005180">
    <property type="entry name" value="DUF302"/>
</dbReference>